<comment type="similarity">
    <text evidence="1 13">Belongs to the RuvC family.</text>
</comment>
<dbReference type="Pfam" id="PF02075">
    <property type="entry name" value="RuvC"/>
    <property type="match status" value="1"/>
</dbReference>
<comment type="subunit">
    <text evidence="13">Homodimer which binds Holliday junction (HJ) DNA. The HJ becomes 2-fold symmetrical on binding to RuvC with unstacked arms; it has a different conformation from HJ DNA in complex with RuvA. In the full resolvosome a probable DNA-RuvA(4)-RuvB(12)-RuvC(2) complex forms which resolves the HJ.</text>
</comment>
<keyword evidence="16" id="KW-1185">Reference proteome</keyword>
<keyword evidence="8 13" id="KW-0460">Magnesium</keyword>
<evidence type="ECO:0000256" key="9">
    <source>
        <dbReference type="ARBA" id="ARBA00023125"/>
    </source>
</evidence>
<dbReference type="GO" id="GO:0000287">
    <property type="term" value="F:magnesium ion binding"/>
    <property type="evidence" value="ECO:0007669"/>
    <property type="project" value="UniProtKB-UniRule"/>
</dbReference>
<protein>
    <recommendedName>
        <fullName evidence="13 14">Crossover junction endodeoxyribonuclease RuvC</fullName>
        <ecNumber evidence="13 14">3.1.21.10</ecNumber>
    </recommendedName>
    <alternativeName>
        <fullName evidence="13">Holliday junction nuclease RuvC</fullName>
    </alternativeName>
    <alternativeName>
        <fullName evidence="13">Holliday junction resolvase RuvC</fullName>
    </alternativeName>
</protein>
<dbReference type="GO" id="GO:0048476">
    <property type="term" value="C:Holliday junction resolvase complex"/>
    <property type="evidence" value="ECO:0007669"/>
    <property type="project" value="UniProtKB-UniRule"/>
</dbReference>
<keyword evidence="2 13" id="KW-0963">Cytoplasm</keyword>
<evidence type="ECO:0000256" key="3">
    <source>
        <dbReference type="ARBA" id="ARBA00022722"/>
    </source>
</evidence>
<dbReference type="PANTHER" id="PTHR30194:SF3">
    <property type="entry name" value="CROSSOVER JUNCTION ENDODEOXYRIBONUCLEASE RUVC"/>
    <property type="match status" value="1"/>
</dbReference>
<keyword evidence="10 13" id="KW-0233">DNA recombination</keyword>
<feature type="binding site" evidence="13">
    <location>
        <position position="136"/>
    </location>
    <ligand>
        <name>Mg(2+)</name>
        <dbReference type="ChEBI" id="CHEBI:18420"/>
        <label>1</label>
    </ligand>
</feature>
<evidence type="ECO:0000256" key="14">
    <source>
        <dbReference type="NCBIfam" id="TIGR00228"/>
    </source>
</evidence>
<comment type="subcellular location">
    <subcellularLocation>
        <location evidence="13">Cytoplasm</location>
    </subcellularLocation>
</comment>
<keyword evidence="4 13" id="KW-0479">Metal-binding</keyword>
<evidence type="ECO:0000256" key="6">
    <source>
        <dbReference type="ARBA" id="ARBA00022763"/>
    </source>
</evidence>
<evidence type="ECO:0000256" key="1">
    <source>
        <dbReference type="ARBA" id="ARBA00009518"/>
    </source>
</evidence>
<dbReference type="SUPFAM" id="SSF53098">
    <property type="entry name" value="Ribonuclease H-like"/>
    <property type="match status" value="1"/>
</dbReference>
<proteinExistence type="inferred from homology"/>
<dbReference type="OrthoDB" id="9805499at2"/>
<dbReference type="FunFam" id="3.30.420.10:FF:000002">
    <property type="entry name" value="Crossover junction endodeoxyribonuclease RuvC"/>
    <property type="match status" value="1"/>
</dbReference>
<comment type="function">
    <text evidence="13">The RuvA-RuvB-RuvC complex processes Holliday junction (HJ) DNA during genetic recombination and DNA repair. Endonuclease that resolves HJ intermediates. Cleaves cruciform DNA by making single-stranded nicks across the HJ at symmetrical positions within the homologous arms, yielding a 5'-phosphate and a 3'-hydroxyl group; requires a central core of homology in the junction. The consensus cleavage sequence is 5'-(A/T)TT(C/G)-3'. Cleavage occurs on the 3'-side of the TT dinucleotide at the point of strand exchange. HJ branch migration catalyzed by RuvA-RuvB allows RuvC to scan DNA until it finds its consensus sequence, where it cleaves and resolves the cruciform DNA.</text>
</comment>
<dbReference type="Proteomes" id="UP000254720">
    <property type="component" value="Unassembled WGS sequence"/>
</dbReference>
<dbReference type="PROSITE" id="PS01321">
    <property type="entry name" value="RUVC"/>
    <property type="match status" value="1"/>
</dbReference>
<keyword evidence="7 13" id="KW-0378">Hydrolase</keyword>
<keyword evidence="3 13" id="KW-0540">Nuclease</keyword>
<dbReference type="GO" id="GO:0006281">
    <property type="term" value="P:DNA repair"/>
    <property type="evidence" value="ECO:0007669"/>
    <property type="project" value="UniProtKB-UniRule"/>
</dbReference>
<keyword evidence="6 13" id="KW-0227">DNA damage</keyword>
<comment type="cofactor">
    <cofactor evidence="13">
        <name>Mg(2+)</name>
        <dbReference type="ChEBI" id="CHEBI:18420"/>
    </cofactor>
    <text evidence="13">Binds 2 Mg(2+) ion per subunit.</text>
</comment>
<evidence type="ECO:0000256" key="5">
    <source>
        <dbReference type="ARBA" id="ARBA00022759"/>
    </source>
</evidence>
<comment type="caution">
    <text evidence="15">The sequence shown here is derived from an EMBL/GenBank/DDBJ whole genome shotgun (WGS) entry which is preliminary data.</text>
</comment>
<reference evidence="15 16" key="1">
    <citation type="submission" date="2018-07" db="EMBL/GenBank/DDBJ databases">
        <title>Genomic Encyclopedia of Type Strains, Phase IV (KMG-IV): sequencing the most valuable type-strain genomes for metagenomic binning, comparative biology and taxonomic classification.</title>
        <authorList>
            <person name="Goeker M."/>
        </authorList>
    </citation>
    <scope>NUCLEOTIDE SEQUENCE [LARGE SCALE GENOMIC DNA]</scope>
    <source>
        <strain evidence="15 16">DSM 16500</strain>
    </source>
</reference>
<keyword evidence="11 13" id="KW-0234">DNA repair</keyword>
<dbReference type="NCBIfam" id="TIGR00228">
    <property type="entry name" value="ruvC"/>
    <property type="match status" value="1"/>
</dbReference>
<evidence type="ECO:0000256" key="2">
    <source>
        <dbReference type="ARBA" id="ARBA00022490"/>
    </source>
</evidence>
<dbReference type="RefSeq" id="WP_114834828.1">
    <property type="nucleotide sequence ID" value="NZ_LR699114.1"/>
</dbReference>
<dbReference type="GO" id="GO:0008821">
    <property type="term" value="F:crossover junction DNA endonuclease activity"/>
    <property type="evidence" value="ECO:0007669"/>
    <property type="project" value="UniProtKB-UniRule"/>
</dbReference>
<evidence type="ECO:0000256" key="4">
    <source>
        <dbReference type="ARBA" id="ARBA00022723"/>
    </source>
</evidence>
<dbReference type="EC" id="3.1.21.10" evidence="13 14"/>
<dbReference type="PRINTS" id="PR00696">
    <property type="entry name" value="RSOLVASERUVC"/>
</dbReference>
<dbReference type="Gene3D" id="3.30.420.10">
    <property type="entry name" value="Ribonuclease H-like superfamily/Ribonuclease H"/>
    <property type="match status" value="1"/>
</dbReference>
<evidence type="ECO:0000256" key="12">
    <source>
        <dbReference type="ARBA" id="ARBA00029354"/>
    </source>
</evidence>
<dbReference type="GO" id="GO:0003677">
    <property type="term" value="F:DNA binding"/>
    <property type="evidence" value="ECO:0007669"/>
    <property type="project" value="UniProtKB-KW"/>
</dbReference>
<evidence type="ECO:0000313" key="15">
    <source>
        <dbReference type="EMBL" id="RDI41828.1"/>
    </source>
</evidence>
<keyword evidence="9 13" id="KW-0238">DNA-binding</keyword>
<dbReference type="InterPro" id="IPR012337">
    <property type="entry name" value="RNaseH-like_sf"/>
</dbReference>
<evidence type="ECO:0000256" key="8">
    <source>
        <dbReference type="ARBA" id="ARBA00022842"/>
    </source>
</evidence>
<comment type="catalytic activity">
    <reaction evidence="12 13">
        <text>Endonucleolytic cleavage at a junction such as a reciprocal single-stranded crossover between two homologous DNA duplexes (Holliday junction).</text>
        <dbReference type="EC" id="3.1.21.10"/>
    </reaction>
</comment>
<dbReference type="InterPro" id="IPR020563">
    <property type="entry name" value="X-over_junc_endoDNase_Mg_BS"/>
</dbReference>
<keyword evidence="5 13" id="KW-0255">Endonuclease</keyword>
<evidence type="ECO:0000256" key="7">
    <source>
        <dbReference type="ARBA" id="ARBA00022801"/>
    </source>
</evidence>
<evidence type="ECO:0000256" key="11">
    <source>
        <dbReference type="ARBA" id="ARBA00023204"/>
    </source>
</evidence>
<dbReference type="GO" id="GO:0005737">
    <property type="term" value="C:cytoplasm"/>
    <property type="evidence" value="ECO:0007669"/>
    <property type="project" value="UniProtKB-SubCell"/>
</dbReference>
<dbReference type="HAMAP" id="MF_00034">
    <property type="entry name" value="RuvC"/>
    <property type="match status" value="1"/>
</dbReference>
<feature type="binding site" evidence="13">
    <location>
        <position position="67"/>
    </location>
    <ligand>
        <name>Mg(2+)</name>
        <dbReference type="ChEBI" id="CHEBI:18420"/>
        <label>2</label>
    </ligand>
</feature>
<feature type="binding site" evidence="13">
    <location>
        <position position="8"/>
    </location>
    <ligand>
        <name>Mg(2+)</name>
        <dbReference type="ChEBI" id="CHEBI:18420"/>
        <label>1</label>
    </ligand>
</feature>
<dbReference type="EMBL" id="QQAX01000017">
    <property type="protein sequence ID" value="RDI41828.1"/>
    <property type="molecule type" value="Genomic_DNA"/>
</dbReference>
<evidence type="ECO:0000256" key="10">
    <source>
        <dbReference type="ARBA" id="ARBA00023172"/>
    </source>
</evidence>
<feature type="active site" evidence="13">
    <location>
        <position position="136"/>
    </location>
</feature>
<name>A0A370GDF7_9COXI</name>
<evidence type="ECO:0000256" key="13">
    <source>
        <dbReference type="HAMAP-Rule" id="MF_00034"/>
    </source>
</evidence>
<dbReference type="AlphaFoldDB" id="A0A370GDF7"/>
<evidence type="ECO:0000313" key="16">
    <source>
        <dbReference type="Proteomes" id="UP000254720"/>
    </source>
</evidence>
<dbReference type="InterPro" id="IPR036397">
    <property type="entry name" value="RNaseH_sf"/>
</dbReference>
<dbReference type="GO" id="GO:0006310">
    <property type="term" value="P:DNA recombination"/>
    <property type="evidence" value="ECO:0007669"/>
    <property type="project" value="UniProtKB-UniRule"/>
</dbReference>
<organism evidence="15 16">
    <name type="scientific">Aquicella lusitana</name>
    <dbReference type="NCBI Taxonomy" id="254246"/>
    <lineage>
        <taxon>Bacteria</taxon>
        <taxon>Pseudomonadati</taxon>
        <taxon>Pseudomonadota</taxon>
        <taxon>Gammaproteobacteria</taxon>
        <taxon>Legionellales</taxon>
        <taxon>Coxiellaceae</taxon>
        <taxon>Aquicella</taxon>
    </lineage>
</organism>
<dbReference type="InterPro" id="IPR002176">
    <property type="entry name" value="X-over_junc_endoDNase_RuvC"/>
</dbReference>
<feature type="active site" evidence="13">
    <location>
        <position position="8"/>
    </location>
</feature>
<sequence length="161" mass="17734">MTIILGIDPGSRRTGYGVIRVEGNRHIYLTSGYLDLTSYPACERLRQIFLGLQQLIQSYRPQEAAIEQIFMHENPNSALKLGQARGAAIVALDMPVTEYSARQVKKSVVGIGAANKEQVQYMVKRLLNLSGSLQPDAADALAVALCHAHARNLRNKGVTFR</sequence>
<dbReference type="PANTHER" id="PTHR30194">
    <property type="entry name" value="CROSSOVER JUNCTION ENDODEOXYRIBONUCLEASE RUVC"/>
    <property type="match status" value="1"/>
</dbReference>
<gene>
    <name evidence="13" type="primary">ruvC</name>
    <name evidence="15" type="ORF">C8D86_11745</name>
</gene>
<accession>A0A370GDF7</accession>
<feature type="active site" evidence="13">
    <location>
        <position position="67"/>
    </location>
</feature>
<dbReference type="CDD" id="cd16962">
    <property type="entry name" value="RuvC"/>
    <property type="match status" value="1"/>
</dbReference>